<comment type="caution">
    <text evidence="3">The sequence shown here is derived from an EMBL/GenBank/DDBJ whole genome shotgun (WGS) entry which is preliminary data.</text>
</comment>
<evidence type="ECO:0000256" key="2">
    <source>
        <dbReference type="SAM" id="Phobius"/>
    </source>
</evidence>
<keyword evidence="2" id="KW-1133">Transmembrane helix</keyword>
<evidence type="ECO:0000256" key="1">
    <source>
        <dbReference type="SAM" id="MobiDB-lite"/>
    </source>
</evidence>
<dbReference type="Proteomes" id="UP000297244">
    <property type="component" value="Unassembled WGS sequence"/>
</dbReference>
<keyword evidence="4" id="KW-1185">Reference proteome</keyword>
<gene>
    <name evidence="3" type="ORF">E0489_07560</name>
</gene>
<accession>A0ABY2K676</accession>
<feature type="compositionally biased region" description="Pro residues" evidence="1">
    <location>
        <begin position="190"/>
        <end position="207"/>
    </location>
</feature>
<feature type="region of interest" description="Disordered" evidence="1">
    <location>
        <begin position="1"/>
        <end position="22"/>
    </location>
</feature>
<feature type="compositionally biased region" description="Polar residues" evidence="1">
    <location>
        <begin position="171"/>
        <end position="180"/>
    </location>
</feature>
<feature type="region of interest" description="Disordered" evidence="1">
    <location>
        <begin position="308"/>
        <end position="363"/>
    </location>
</feature>
<feature type="region of interest" description="Disordered" evidence="1">
    <location>
        <begin position="121"/>
        <end position="231"/>
    </location>
</feature>
<evidence type="ECO:0000313" key="3">
    <source>
        <dbReference type="EMBL" id="TFU16000.1"/>
    </source>
</evidence>
<organism evidence="3 4">
    <name type="scientific">Thermus tengchongensis</name>
    <dbReference type="NCBI Taxonomy" id="1214928"/>
    <lineage>
        <taxon>Bacteria</taxon>
        <taxon>Thermotogati</taxon>
        <taxon>Deinococcota</taxon>
        <taxon>Deinococci</taxon>
        <taxon>Thermales</taxon>
        <taxon>Thermaceae</taxon>
        <taxon>Thermus</taxon>
    </lineage>
</organism>
<dbReference type="RefSeq" id="WP_135343474.1">
    <property type="nucleotide sequence ID" value="NZ_ML214246.1"/>
</dbReference>
<proteinExistence type="predicted"/>
<name>A0ABY2K676_9DEIN</name>
<feature type="compositionally biased region" description="Pro residues" evidence="1">
    <location>
        <begin position="342"/>
        <end position="354"/>
    </location>
</feature>
<keyword evidence="2" id="KW-0812">Transmembrane</keyword>
<feature type="compositionally biased region" description="Low complexity" evidence="1">
    <location>
        <begin position="128"/>
        <end position="170"/>
    </location>
</feature>
<feature type="compositionally biased region" description="Basic and acidic residues" evidence="1">
    <location>
        <begin position="1"/>
        <end position="16"/>
    </location>
</feature>
<reference evidence="3 4" key="1">
    <citation type="submission" date="2019-03" db="EMBL/GenBank/DDBJ databases">
        <title>Thermus tengchongensis species for the arsenic transformation mechanism.</title>
        <authorList>
            <person name="Yuan G.C."/>
        </authorList>
    </citation>
    <scope>NUCLEOTIDE SEQUENCE [LARGE SCALE GENOMIC DNA]</scope>
    <source>
        <strain evidence="3 4">15Y</strain>
    </source>
</reference>
<keyword evidence="2" id="KW-0472">Membrane</keyword>
<evidence type="ECO:0000313" key="4">
    <source>
        <dbReference type="Proteomes" id="UP000297244"/>
    </source>
</evidence>
<dbReference type="EMBL" id="SKBL01000010">
    <property type="protein sequence ID" value="TFU16000.1"/>
    <property type="molecule type" value="Genomic_DNA"/>
</dbReference>
<feature type="transmembrane region" description="Helical" evidence="2">
    <location>
        <begin position="97"/>
        <end position="114"/>
    </location>
</feature>
<sequence length="531" mass="54950">MRLNPEVRKEAEEKLGKKLPGPDEPGFYALLEELREKDPELAALLEEGIEFEQVRPPEEEVRREVKKRAFLRDLYNRLFNRYDELTGEWVPSRPKQILIGVGGLMGLVVFMWALNNLGGPKRPAQAHPSPQVQQAATAPQAASGTPPQAQAQEAPAPPAGASGATGEAAPQSQSTATPVASPSGEHLEAVPPPPTPSATGEVPPPPQTLGGAGAYSAQAAPMPTEGPSLTLYLRPTGEAQAASPSMALYMGQAQEAPEKPSLSVPLKAQAQEAPAGPGLAVYQGQAGSASGQVAPVSSFVAYRKTEAPQAVPSSPAPPQAPQGPGLFEANLPEVFGRGQASPTPPSTAPSPPSPTASSPYLPGTRLSGRLAVKLVVPEGQEVPVALETEDGATFLGKAKLSPTRRVEANLDQAVLAGKVFPVRAVVLGADLAQGLPAQVREEAPSLVADLVRGSLRGLSDYVRARSQQTTVTTTPSGTVIQQGQAPPLELFLGAAAADLFSVPEGTRAVVRVAEVAQGTPLTVLVLGGSGQ</sequence>
<protein>
    <submittedName>
        <fullName evidence="3">Uncharacterized protein</fullName>
    </submittedName>
</protein>